<sequence length="288" mass="32430">MTLRWATMTQSANLLSGFQKQFHTLPTTNSGLLPTHGLPARWHDGSHCYRTSVFKGGGEGSSNHEDALTQTCYEGPQCAVAFMANLSSLVCNQHHVNEEEHLDSDAETEMLTIRIPYHQFFLTRSQNVSKTEFAKDMLQRFNMPTHTIPMLSKKPKAATADLHKALLAKEWVGSTASEKPKVLASGMYTNSSKYIPPPKRANWVKPTPLPKKKQVTFQETPRTSNRPTQKPQVQQNMQPKVPVNLSTRTQTCHLNTPPTYAKALQHSNHRILHVQLVNARRAEDNNRS</sequence>
<proteinExistence type="predicted"/>
<reference evidence="2" key="1">
    <citation type="journal article" date="2022" name="Int. J. Mol. Sci.">
        <title>Draft Genome of Tanacetum Coccineum: Genomic Comparison of Closely Related Tanacetum-Family Plants.</title>
        <authorList>
            <person name="Yamashiro T."/>
            <person name="Shiraishi A."/>
            <person name="Nakayama K."/>
            <person name="Satake H."/>
        </authorList>
    </citation>
    <scope>NUCLEOTIDE SEQUENCE</scope>
</reference>
<protein>
    <submittedName>
        <fullName evidence="2">Uncharacterized protein</fullName>
    </submittedName>
</protein>
<reference evidence="2" key="2">
    <citation type="submission" date="2022-01" db="EMBL/GenBank/DDBJ databases">
        <authorList>
            <person name="Yamashiro T."/>
            <person name="Shiraishi A."/>
            <person name="Satake H."/>
            <person name="Nakayama K."/>
        </authorList>
    </citation>
    <scope>NUCLEOTIDE SEQUENCE</scope>
</reference>
<evidence type="ECO:0000313" key="2">
    <source>
        <dbReference type="EMBL" id="GJS85132.1"/>
    </source>
</evidence>
<dbReference type="EMBL" id="BQNB010011027">
    <property type="protein sequence ID" value="GJS85132.1"/>
    <property type="molecule type" value="Genomic_DNA"/>
</dbReference>
<name>A0ABQ4Z7K2_9ASTR</name>
<evidence type="ECO:0000313" key="3">
    <source>
        <dbReference type="Proteomes" id="UP001151760"/>
    </source>
</evidence>
<keyword evidence="3" id="KW-1185">Reference proteome</keyword>
<evidence type="ECO:0000256" key="1">
    <source>
        <dbReference type="SAM" id="MobiDB-lite"/>
    </source>
</evidence>
<accession>A0ABQ4Z7K2</accession>
<feature type="region of interest" description="Disordered" evidence="1">
    <location>
        <begin position="188"/>
        <end position="238"/>
    </location>
</feature>
<gene>
    <name evidence="2" type="ORF">Tco_0751673</name>
</gene>
<feature type="compositionally biased region" description="Polar residues" evidence="1">
    <location>
        <begin position="215"/>
        <end position="238"/>
    </location>
</feature>
<organism evidence="2 3">
    <name type="scientific">Tanacetum coccineum</name>
    <dbReference type="NCBI Taxonomy" id="301880"/>
    <lineage>
        <taxon>Eukaryota</taxon>
        <taxon>Viridiplantae</taxon>
        <taxon>Streptophyta</taxon>
        <taxon>Embryophyta</taxon>
        <taxon>Tracheophyta</taxon>
        <taxon>Spermatophyta</taxon>
        <taxon>Magnoliopsida</taxon>
        <taxon>eudicotyledons</taxon>
        <taxon>Gunneridae</taxon>
        <taxon>Pentapetalae</taxon>
        <taxon>asterids</taxon>
        <taxon>campanulids</taxon>
        <taxon>Asterales</taxon>
        <taxon>Asteraceae</taxon>
        <taxon>Asteroideae</taxon>
        <taxon>Anthemideae</taxon>
        <taxon>Anthemidinae</taxon>
        <taxon>Tanacetum</taxon>
    </lineage>
</organism>
<dbReference type="Proteomes" id="UP001151760">
    <property type="component" value="Unassembled WGS sequence"/>
</dbReference>
<comment type="caution">
    <text evidence="2">The sequence shown here is derived from an EMBL/GenBank/DDBJ whole genome shotgun (WGS) entry which is preliminary data.</text>
</comment>